<feature type="compositionally biased region" description="Pro residues" evidence="1">
    <location>
        <begin position="60"/>
        <end position="69"/>
    </location>
</feature>
<feature type="compositionally biased region" description="Low complexity" evidence="1">
    <location>
        <begin position="652"/>
        <end position="668"/>
    </location>
</feature>
<feature type="compositionally biased region" description="Low complexity" evidence="1">
    <location>
        <begin position="634"/>
        <end position="644"/>
    </location>
</feature>
<keyword evidence="2" id="KW-0472">Membrane</keyword>
<comment type="caution">
    <text evidence="3">The sequence shown here is derived from an EMBL/GenBank/DDBJ whole genome shotgun (WGS) entry which is preliminary data.</text>
</comment>
<organism evidence="3 4">
    <name type="scientific">Kribbella kalugense</name>
    <dbReference type="NCBI Taxonomy" id="2512221"/>
    <lineage>
        <taxon>Bacteria</taxon>
        <taxon>Bacillati</taxon>
        <taxon>Actinomycetota</taxon>
        <taxon>Actinomycetes</taxon>
        <taxon>Propionibacteriales</taxon>
        <taxon>Kribbellaceae</taxon>
        <taxon>Kribbella</taxon>
    </lineage>
</organism>
<feature type="transmembrane region" description="Helical" evidence="2">
    <location>
        <begin position="764"/>
        <end position="785"/>
    </location>
</feature>
<feature type="compositionally biased region" description="Low complexity" evidence="1">
    <location>
        <begin position="490"/>
        <end position="526"/>
    </location>
</feature>
<feature type="compositionally biased region" description="Polar residues" evidence="1">
    <location>
        <begin position="576"/>
        <end position="633"/>
    </location>
</feature>
<keyword evidence="2" id="KW-1133">Transmembrane helix</keyword>
<feature type="compositionally biased region" description="Gly residues" evidence="1">
    <location>
        <begin position="687"/>
        <end position="711"/>
    </location>
</feature>
<feature type="compositionally biased region" description="Polar residues" evidence="1">
    <location>
        <begin position="421"/>
        <end position="433"/>
    </location>
</feature>
<feature type="compositionally biased region" description="Pro residues" evidence="1">
    <location>
        <begin position="43"/>
        <end position="52"/>
    </location>
</feature>
<feature type="compositionally biased region" description="Low complexity" evidence="1">
    <location>
        <begin position="357"/>
        <end position="388"/>
    </location>
</feature>
<feature type="compositionally biased region" description="Polar residues" evidence="1">
    <location>
        <begin position="451"/>
        <end position="489"/>
    </location>
</feature>
<evidence type="ECO:0000313" key="4">
    <source>
        <dbReference type="Proteomes" id="UP000295447"/>
    </source>
</evidence>
<evidence type="ECO:0000313" key="3">
    <source>
        <dbReference type="EMBL" id="TDW23402.1"/>
    </source>
</evidence>
<dbReference type="RefSeq" id="WP_166677959.1">
    <property type="nucleotide sequence ID" value="NZ_SODF01000001.1"/>
</dbReference>
<protein>
    <recommendedName>
        <fullName evidence="5">DUF2510 domain-containing protein</fullName>
    </recommendedName>
</protein>
<feature type="region of interest" description="Disordered" evidence="1">
    <location>
        <begin position="356"/>
        <end position="760"/>
    </location>
</feature>
<sequence length="993" mass="104094">MSNPPAGWYPDPTGQPNIIRFWNGEKWTNQTEHEDTHRDPAPDDSPQPPSTPEPTQVRPAPEPTQPAPAAPRQEPVAPTPETFAPGQEPVAPRQETVAPRQEPVAAQPETVAPRQETSAPRQEPVVSRQQSAGPGLRSVQGPRTGTPVSQPEAQSEQADGGGWWQPAPTPQLRNAAPTGQSDGPHLRAVTPEESAQEQGPTPAERARATWGAPEIAPAPPEHWTQREVTDEQELVAAPEVQPEEPAGNWTLKLAPEPADEPTVIAPIQPAAEADAGADSREGWSDVSWTAQPRFAPTPKEDVQAANADVQAADTGEDEVPAADAAAGEAAAADVAAADGAAADVRSPELQNAELDADAAQTAAQLQPDWGDQSDSQQYQQDQASDQPSWGVEAQDEDDLQTPEQTTAAPLWSMPQPDDATQEQPVWNATQPPDQVQLWADQPQSPDPQNPYGPNQNWGTPQPAQPEQTWGTPQSGQPEQTWGAAQSGQPEQSWGAAQGGQQEQGQGWGAGQAEQGQAWGAQQGAAGTDSHAQAGDNGWGVDDQHGVEDSGPWGQQATAQTQNGQHTGDEPWGGQSWPVQQSADQQTDNGWGESQQTDNGWGESQQSDNGWGESQQTASPSWGATQQNGTQSWTDGQQNGQQNGQQGDGGSWAGDQQQGSGQSWGAGQQTAPEQWAPQQNAGQQNGVRQGGVQQGAGGPQGLQQGGAGGGQQAWGEQQGPRAWGEDGNESWGGQTDLSTGVGKREKGQKKSKSPGGGGGGFGAKLPLIVGGGIALVLLIVAAVFLITRPGDDKKADPNPTGATQPTGSPTGQSSAKPGQSKNPKLHEGSGRISSDAISFPRRNPPWSDRKRLVQQLLNSSGQHIVLQEKVNGGDDWSADIFVGGLGTGSGFNGDPKATAANLSVQLRTGMYGSIPVTYRTIANGAVKRTDKSGWFFQQSVTAKSAAVTDRVLTLTVAVFDLGDGTAVAYISGIPNNRPDLKAAEIQAYKGINVG</sequence>
<dbReference type="EMBL" id="SODF01000001">
    <property type="protein sequence ID" value="TDW23402.1"/>
    <property type="molecule type" value="Genomic_DNA"/>
</dbReference>
<keyword evidence="4" id="KW-1185">Reference proteome</keyword>
<gene>
    <name evidence="3" type="ORF">EV650_2255</name>
</gene>
<accession>A0A4R7ZZA0</accession>
<evidence type="ECO:0000256" key="2">
    <source>
        <dbReference type="SAM" id="Phobius"/>
    </source>
</evidence>
<feature type="region of interest" description="Disordered" evidence="1">
    <location>
        <begin position="1"/>
        <end position="326"/>
    </location>
</feature>
<dbReference type="Proteomes" id="UP000295447">
    <property type="component" value="Unassembled WGS sequence"/>
</dbReference>
<evidence type="ECO:0008006" key="5">
    <source>
        <dbReference type="Google" id="ProtNLM"/>
    </source>
</evidence>
<feature type="compositionally biased region" description="Low complexity" evidence="1">
    <location>
        <begin position="303"/>
        <end position="313"/>
    </location>
</feature>
<feature type="compositionally biased region" description="Polar residues" evidence="1">
    <location>
        <begin position="141"/>
        <end position="157"/>
    </location>
</feature>
<reference evidence="3 4" key="1">
    <citation type="submission" date="2019-03" db="EMBL/GenBank/DDBJ databases">
        <title>Genomic Encyclopedia of Type Strains, Phase III (KMG-III): the genomes of soil and plant-associated and newly described type strains.</title>
        <authorList>
            <person name="Whitman W."/>
        </authorList>
    </citation>
    <scope>NUCLEOTIDE SEQUENCE [LARGE SCALE GENOMIC DNA]</scope>
    <source>
        <strain evidence="3 4">VKM Ac-2570</strain>
    </source>
</reference>
<feature type="compositionally biased region" description="Basic and acidic residues" evidence="1">
    <location>
        <begin position="31"/>
        <end position="41"/>
    </location>
</feature>
<feature type="compositionally biased region" description="Low complexity" evidence="1">
    <location>
        <begin position="677"/>
        <end position="686"/>
    </location>
</feature>
<evidence type="ECO:0000256" key="1">
    <source>
        <dbReference type="SAM" id="MobiDB-lite"/>
    </source>
</evidence>
<proteinExistence type="predicted"/>
<keyword evidence="2" id="KW-0812">Transmembrane</keyword>
<feature type="region of interest" description="Disordered" evidence="1">
    <location>
        <begin position="788"/>
        <end position="845"/>
    </location>
</feature>
<dbReference type="AlphaFoldDB" id="A0A4R7ZZA0"/>
<feature type="compositionally biased region" description="Polar residues" evidence="1">
    <location>
        <begin position="799"/>
        <end position="821"/>
    </location>
</feature>
<name>A0A4R7ZZA0_9ACTN</name>
<feature type="compositionally biased region" description="Low complexity" evidence="1">
    <location>
        <begin position="553"/>
        <end position="565"/>
    </location>
</feature>